<keyword evidence="3" id="KW-1185">Reference proteome</keyword>
<reference evidence="2 3" key="1">
    <citation type="journal article" date="2012" name="Science">
        <title>The Paleozoic origin of enzymatic lignin decomposition reconstructed from 31 fungal genomes.</title>
        <authorList>
            <person name="Floudas D."/>
            <person name="Binder M."/>
            <person name="Riley R."/>
            <person name="Barry K."/>
            <person name="Blanchette R.A."/>
            <person name="Henrissat B."/>
            <person name="Martinez A.T."/>
            <person name="Otillar R."/>
            <person name="Spatafora J.W."/>
            <person name="Yadav J.S."/>
            <person name="Aerts A."/>
            <person name="Benoit I."/>
            <person name="Boyd A."/>
            <person name="Carlson A."/>
            <person name="Copeland A."/>
            <person name="Coutinho P.M."/>
            <person name="de Vries R.P."/>
            <person name="Ferreira P."/>
            <person name="Findley K."/>
            <person name="Foster B."/>
            <person name="Gaskell J."/>
            <person name="Glotzer D."/>
            <person name="Gorecki P."/>
            <person name="Heitman J."/>
            <person name="Hesse C."/>
            <person name="Hori C."/>
            <person name="Igarashi K."/>
            <person name="Jurgens J.A."/>
            <person name="Kallen N."/>
            <person name="Kersten P."/>
            <person name="Kohler A."/>
            <person name="Kuees U."/>
            <person name="Kumar T.K.A."/>
            <person name="Kuo A."/>
            <person name="LaButti K."/>
            <person name="Larrondo L.F."/>
            <person name="Lindquist E."/>
            <person name="Ling A."/>
            <person name="Lombard V."/>
            <person name="Lucas S."/>
            <person name="Lundell T."/>
            <person name="Martin R."/>
            <person name="McLaughlin D.J."/>
            <person name="Morgenstern I."/>
            <person name="Morin E."/>
            <person name="Murat C."/>
            <person name="Nagy L.G."/>
            <person name="Nolan M."/>
            <person name="Ohm R.A."/>
            <person name="Patyshakuliyeva A."/>
            <person name="Rokas A."/>
            <person name="Ruiz-Duenas F.J."/>
            <person name="Sabat G."/>
            <person name="Salamov A."/>
            <person name="Samejima M."/>
            <person name="Schmutz J."/>
            <person name="Slot J.C."/>
            <person name="St John F."/>
            <person name="Stenlid J."/>
            <person name="Sun H."/>
            <person name="Sun S."/>
            <person name="Syed K."/>
            <person name="Tsang A."/>
            <person name="Wiebenga A."/>
            <person name="Young D."/>
            <person name="Pisabarro A."/>
            <person name="Eastwood D.C."/>
            <person name="Martin F."/>
            <person name="Cullen D."/>
            <person name="Grigoriev I.V."/>
            <person name="Hibbett D.S."/>
        </authorList>
    </citation>
    <scope>NUCLEOTIDE SEQUENCE [LARGE SCALE GENOMIC DNA]</scope>
    <source>
        <strain evidence="2 3">ATCC 11539</strain>
    </source>
</reference>
<evidence type="ECO:0000256" key="1">
    <source>
        <dbReference type="SAM" id="MobiDB-lite"/>
    </source>
</evidence>
<evidence type="ECO:0000313" key="3">
    <source>
        <dbReference type="Proteomes" id="UP000030669"/>
    </source>
</evidence>
<organism evidence="2 3">
    <name type="scientific">Gloeophyllum trabeum (strain ATCC 11539 / FP-39264 / Madison 617)</name>
    <name type="common">Brown rot fungus</name>
    <dbReference type="NCBI Taxonomy" id="670483"/>
    <lineage>
        <taxon>Eukaryota</taxon>
        <taxon>Fungi</taxon>
        <taxon>Dikarya</taxon>
        <taxon>Basidiomycota</taxon>
        <taxon>Agaricomycotina</taxon>
        <taxon>Agaricomycetes</taxon>
        <taxon>Gloeophyllales</taxon>
        <taxon>Gloeophyllaceae</taxon>
        <taxon>Gloeophyllum</taxon>
    </lineage>
</organism>
<evidence type="ECO:0000313" key="2">
    <source>
        <dbReference type="EMBL" id="EPQ50523.1"/>
    </source>
</evidence>
<dbReference type="AlphaFoldDB" id="S7PT20"/>
<feature type="compositionally biased region" description="Polar residues" evidence="1">
    <location>
        <begin position="22"/>
        <end position="32"/>
    </location>
</feature>
<feature type="region of interest" description="Disordered" evidence="1">
    <location>
        <begin position="477"/>
        <end position="502"/>
    </location>
</feature>
<feature type="compositionally biased region" description="Polar residues" evidence="1">
    <location>
        <begin position="39"/>
        <end position="54"/>
    </location>
</feature>
<name>S7PT20_GLOTA</name>
<feature type="region of interest" description="Disordered" evidence="1">
    <location>
        <begin position="1"/>
        <end position="57"/>
    </location>
</feature>
<feature type="compositionally biased region" description="Polar residues" evidence="1">
    <location>
        <begin position="411"/>
        <end position="449"/>
    </location>
</feature>
<sequence>MEAPLQTHIHATRNHHEPVDSTCGSSAYQDAYNTHPEASGTSTFARPSTGATSNHDLEGGDWDALACHHQWPRLQGAKISEDSTLADALVERVVGKTDEQQQPIYIYVERLPTAVASSGVTAAPYSTLTGALGEWEEAKKSEEPYLPTAISTTATLPTSPTCRSITRRLATDQTSMYNLPISSTRRGAMEAIEAYATPESTYASHCDLTRSPLLATAQPTEYGQPRDGIHNGAVELFEGCDTPISMVTTGEDGGSISPMFSASQITPMEGWGEVQNGEALAYPYLEIDNQFHGNLGSFVHSEDTAVAYPYNIDLQDTENFDHVVFTDAGLGGTWNNGEDQIYIPEARQAPEDLSYIPIRKWPAHPTASLQQPLYEAEEYAAVTNQSPVWPAQGIGSFGDTHEPYSQFPEFQASTPGMSQSTAPGNQINQLTEHSEQPATAPQGSTSALPQSVAAPSSWGKSTSRGRQCIFRFYRPPQSTAERPESLAPVRAPTPKQRKRPRKIEGIISIGVRDKSIRERCVFKGVSVDVLDGDSMEGWGRRNDIMLQRYEGEYQPCVLEFKYRQHGQAIRVDLNETNDTIRVRDLARMIARHFGRWCRESDAQRRTVCQQLGHPSNQSGVCECGREPTAMENVILTSIEQRGNHFTGVFVDQ</sequence>
<feature type="region of interest" description="Disordered" evidence="1">
    <location>
        <begin position="392"/>
        <end position="462"/>
    </location>
</feature>
<proteinExistence type="predicted"/>
<dbReference type="KEGG" id="gtr:GLOTRDRAFT_133891"/>
<gene>
    <name evidence="2" type="ORF">GLOTRDRAFT_133891</name>
</gene>
<dbReference type="RefSeq" id="XP_007871055.1">
    <property type="nucleotide sequence ID" value="XM_007872864.1"/>
</dbReference>
<dbReference type="EMBL" id="KB469315">
    <property type="protein sequence ID" value="EPQ50523.1"/>
    <property type="molecule type" value="Genomic_DNA"/>
</dbReference>
<protein>
    <submittedName>
        <fullName evidence="2">Uncharacterized protein</fullName>
    </submittedName>
</protein>
<dbReference type="GeneID" id="19302845"/>
<dbReference type="Proteomes" id="UP000030669">
    <property type="component" value="Unassembled WGS sequence"/>
</dbReference>
<accession>S7PT20</accession>
<dbReference type="HOGENOM" id="CLU_420362_0_0_1"/>